<sequence>MPTTARRRSGLRSQGFIPVTFFGSLLILLLCATIYTHNLASLTTDCSGATAESRIQQLRPLSNNVNLDDACDTEYKRLTHKQTPGITKDDLARSQAHLGNRFRLTEVMKALTARKRPVTIVVAGGSISLGHGVTPDSARYAERLESWMNQEYPLAPSLGHHRVLNVAAHGADMCAMAKRLNVLYSDLGSKLPKSSNDEPDLIILEFAVNDYQGQDHLITVDSKTTVFFDGFQDLVLCAEVVTYALLKRYQNSAISFLEFQTAIATRKTGALLHMGVAQHYDVPVISYAETMFPGFYRLKAELEKEDDKSYTFPQDRWLANGGLDQSSNVTSGVFSYPHGCSRCEAHHIIEQFRYGGCKSMCTFVERSGIIHGRLKCSSKQGQIPEGRNECFVPFLAHDAIHPSALGHQIAKDLVVHTLASAERSACKGESAPSREVLPLTTFVANSFRELDTRANWLVVYDVARIFSRWDKMNPVASSVQGFRLYADDKLKQRPGWIATSPEGSSSITFVLDLPADVNSCYTVYLAILRSYKGMGTFTVQVRDFGENREGQPKRVTTKDNIDGLWSSPIR</sequence>
<reference evidence="3 4" key="1">
    <citation type="journal article" date="2012" name="Genome Biol.">
        <title>Genome and low-iron response of an oceanic diatom adapted to chronic iron limitation.</title>
        <authorList>
            <person name="Lommer M."/>
            <person name="Specht M."/>
            <person name="Roy A.S."/>
            <person name="Kraemer L."/>
            <person name="Andreson R."/>
            <person name="Gutowska M.A."/>
            <person name="Wolf J."/>
            <person name="Bergner S.V."/>
            <person name="Schilhabel M.B."/>
            <person name="Klostermeier U.C."/>
            <person name="Beiko R.G."/>
            <person name="Rosenstiel P."/>
            <person name="Hippler M."/>
            <person name="Laroche J."/>
        </authorList>
    </citation>
    <scope>NUCLEOTIDE SEQUENCE [LARGE SCALE GENOMIC DNA]</scope>
    <source>
        <strain evidence="3 4">CCMP1005</strain>
    </source>
</reference>
<feature type="region of interest" description="Disordered" evidence="1">
    <location>
        <begin position="548"/>
        <end position="570"/>
    </location>
</feature>
<dbReference type="PANTHER" id="PTHR34407">
    <property type="entry name" value="EXPRESSED PROTEIN"/>
    <property type="match status" value="1"/>
</dbReference>
<keyword evidence="2" id="KW-0472">Membrane</keyword>
<dbReference type="OrthoDB" id="544608at2759"/>
<dbReference type="SUPFAM" id="SSF52266">
    <property type="entry name" value="SGNH hydrolase"/>
    <property type="match status" value="1"/>
</dbReference>
<dbReference type="EMBL" id="AGNL01027054">
    <property type="protein sequence ID" value="EJK57784.1"/>
    <property type="molecule type" value="Genomic_DNA"/>
</dbReference>
<evidence type="ECO:0000313" key="3">
    <source>
        <dbReference type="EMBL" id="EJK57784.1"/>
    </source>
</evidence>
<gene>
    <name evidence="3" type="ORF">THAOC_22144</name>
</gene>
<name>K0RZ97_THAOC</name>
<keyword evidence="4" id="KW-1185">Reference proteome</keyword>
<dbReference type="CDD" id="cd00229">
    <property type="entry name" value="SGNH_hydrolase"/>
    <property type="match status" value="1"/>
</dbReference>
<evidence type="ECO:0000313" key="4">
    <source>
        <dbReference type="Proteomes" id="UP000266841"/>
    </source>
</evidence>
<dbReference type="OMA" id="EGRNECF"/>
<dbReference type="InterPro" id="IPR036514">
    <property type="entry name" value="SGNH_hydro_sf"/>
</dbReference>
<accession>K0RZ97</accession>
<dbReference type="Proteomes" id="UP000266841">
    <property type="component" value="Unassembled WGS sequence"/>
</dbReference>
<feature type="compositionally biased region" description="Basic and acidic residues" evidence="1">
    <location>
        <begin position="548"/>
        <end position="561"/>
    </location>
</feature>
<dbReference type="eggNOG" id="ENOG502SZW5">
    <property type="taxonomic scope" value="Eukaryota"/>
</dbReference>
<organism evidence="3 4">
    <name type="scientific">Thalassiosira oceanica</name>
    <name type="common">Marine diatom</name>
    <dbReference type="NCBI Taxonomy" id="159749"/>
    <lineage>
        <taxon>Eukaryota</taxon>
        <taxon>Sar</taxon>
        <taxon>Stramenopiles</taxon>
        <taxon>Ochrophyta</taxon>
        <taxon>Bacillariophyta</taxon>
        <taxon>Coscinodiscophyceae</taxon>
        <taxon>Thalassiosirophycidae</taxon>
        <taxon>Thalassiosirales</taxon>
        <taxon>Thalassiosiraceae</taxon>
        <taxon>Thalassiosira</taxon>
    </lineage>
</organism>
<dbReference type="PANTHER" id="PTHR34407:SF1">
    <property type="entry name" value="SGNH HYDROLASE-TYPE ESTERASE DOMAIN-CONTAINING PROTEIN"/>
    <property type="match status" value="1"/>
</dbReference>
<dbReference type="Gene3D" id="3.40.50.1110">
    <property type="entry name" value="SGNH hydrolase"/>
    <property type="match status" value="1"/>
</dbReference>
<feature type="transmembrane region" description="Helical" evidence="2">
    <location>
        <begin position="16"/>
        <end position="35"/>
    </location>
</feature>
<keyword evidence="2" id="KW-1133">Transmembrane helix</keyword>
<evidence type="ECO:0000256" key="1">
    <source>
        <dbReference type="SAM" id="MobiDB-lite"/>
    </source>
</evidence>
<protein>
    <recommendedName>
        <fullName evidence="5">SGNH hydrolase-type esterase domain-containing protein</fullName>
    </recommendedName>
</protein>
<keyword evidence="2" id="KW-0812">Transmembrane</keyword>
<proteinExistence type="predicted"/>
<comment type="caution">
    <text evidence="3">The sequence shown here is derived from an EMBL/GenBank/DDBJ whole genome shotgun (WGS) entry which is preliminary data.</text>
</comment>
<dbReference type="AlphaFoldDB" id="K0RZ97"/>
<evidence type="ECO:0008006" key="5">
    <source>
        <dbReference type="Google" id="ProtNLM"/>
    </source>
</evidence>
<evidence type="ECO:0000256" key="2">
    <source>
        <dbReference type="SAM" id="Phobius"/>
    </source>
</evidence>